<dbReference type="Gene3D" id="3.30.450.40">
    <property type="match status" value="1"/>
</dbReference>
<evidence type="ECO:0000256" key="1">
    <source>
        <dbReference type="ARBA" id="ARBA00023015"/>
    </source>
</evidence>
<name>A0A927M0K5_9ACTN</name>
<dbReference type="InterPro" id="IPR036390">
    <property type="entry name" value="WH_DNA-bd_sf"/>
</dbReference>
<evidence type="ECO:0000313" key="6">
    <source>
        <dbReference type="EMBL" id="MBE1484476.1"/>
    </source>
</evidence>
<dbReference type="Pfam" id="PF09339">
    <property type="entry name" value="HTH_IclR"/>
    <property type="match status" value="1"/>
</dbReference>
<dbReference type="Proteomes" id="UP000649753">
    <property type="component" value="Unassembled WGS sequence"/>
</dbReference>
<dbReference type="PANTHER" id="PTHR30136">
    <property type="entry name" value="HELIX-TURN-HELIX TRANSCRIPTIONAL REGULATOR, ICLR FAMILY"/>
    <property type="match status" value="1"/>
</dbReference>
<keyword evidence="2 6" id="KW-0238">DNA-binding</keyword>
<keyword evidence="7" id="KW-1185">Reference proteome</keyword>
<dbReference type="AlphaFoldDB" id="A0A927M0K5"/>
<accession>A0A927M0K5</accession>
<dbReference type="EMBL" id="JADBEB010000001">
    <property type="protein sequence ID" value="MBE1484476.1"/>
    <property type="molecule type" value="Genomic_DNA"/>
</dbReference>
<dbReference type="GO" id="GO:0003677">
    <property type="term" value="F:DNA binding"/>
    <property type="evidence" value="ECO:0007669"/>
    <property type="project" value="UniProtKB-KW"/>
</dbReference>
<dbReference type="GO" id="GO:0045892">
    <property type="term" value="P:negative regulation of DNA-templated transcription"/>
    <property type="evidence" value="ECO:0007669"/>
    <property type="project" value="TreeGrafter"/>
</dbReference>
<dbReference type="SMART" id="SM00346">
    <property type="entry name" value="HTH_ICLR"/>
    <property type="match status" value="1"/>
</dbReference>
<comment type="caution">
    <text evidence="6">The sequence shown here is derived from an EMBL/GenBank/DDBJ whole genome shotgun (WGS) entry which is preliminary data.</text>
</comment>
<evidence type="ECO:0000256" key="3">
    <source>
        <dbReference type="ARBA" id="ARBA00023163"/>
    </source>
</evidence>
<dbReference type="InterPro" id="IPR014757">
    <property type="entry name" value="Tscrpt_reg_IclR_C"/>
</dbReference>
<organism evidence="6 7">
    <name type="scientific">Plantactinospora soyae</name>
    <dbReference type="NCBI Taxonomy" id="1544732"/>
    <lineage>
        <taxon>Bacteria</taxon>
        <taxon>Bacillati</taxon>
        <taxon>Actinomycetota</taxon>
        <taxon>Actinomycetes</taxon>
        <taxon>Micromonosporales</taxon>
        <taxon>Micromonosporaceae</taxon>
        <taxon>Plantactinospora</taxon>
    </lineage>
</organism>
<feature type="domain" description="IclR-ED" evidence="5">
    <location>
        <begin position="74"/>
        <end position="257"/>
    </location>
</feature>
<dbReference type="InterPro" id="IPR036388">
    <property type="entry name" value="WH-like_DNA-bd_sf"/>
</dbReference>
<dbReference type="PANTHER" id="PTHR30136:SF24">
    <property type="entry name" value="HTH-TYPE TRANSCRIPTIONAL REPRESSOR ALLR"/>
    <property type="match status" value="1"/>
</dbReference>
<dbReference type="InterPro" id="IPR050707">
    <property type="entry name" value="HTH_MetabolicPath_Reg"/>
</dbReference>
<evidence type="ECO:0000259" key="4">
    <source>
        <dbReference type="PROSITE" id="PS51077"/>
    </source>
</evidence>
<dbReference type="RefSeq" id="WP_192764833.1">
    <property type="nucleotide sequence ID" value="NZ_JADBEB010000001.1"/>
</dbReference>
<dbReference type="SUPFAM" id="SSF55781">
    <property type="entry name" value="GAF domain-like"/>
    <property type="match status" value="1"/>
</dbReference>
<dbReference type="SUPFAM" id="SSF46785">
    <property type="entry name" value="Winged helix' DNA-binding domain"/>
    <property type="match status" value="1"/>
</dbReference>
<evidence type="ECO:0000256" key="2">
    <source>
        <dbReference type="ARBA" id="ARBA00023125"/>
    </source>
</evidence>
<evidence type="ECO:0000259" key="5">
    <source>
        <dbReference type="PROSITE" id="PS51078"/>
    </source>
</evidence>
<reference evidence="6" key="1">
    <citation type="submission" date="2020-10" db="EMBL/GenBank/DDBJ databases">
        <title>Sequencing the genomes of 1000 actinobacteria strains.</title>
        <authorList>
            <person name="Klenk H.-P."/>
        </authorList>
    </citation>
    <scope>NUCLEOTIDE SEQUENCE</scope>
    <source>
        <strain evidence="6">DSM 46832</strain>
    </source>
</reference>
<dbReference type="Pfam" id="PF01614">
    <property type="entry name" value="IclR_C"/>
    <property type="match status" value="1"/>
</dbReference>
<dbReference type="PROSITE" id="PS51078">
    <property type="entry name" value="ICLR_ED"/>
    <property type="match status" value="1"/>
</dbReference>
<gene>
    <name evidence="6" type="ORF">H4W31_000114</name>
</gene>
<dbReference type="InterPro" id="IPR005471">
    <property type="entry name" value="Tscrpt_reg_IclR_N"/>
</dbReference>
<dbReference type="Gene3D" id="1.10.10.10">
    <property type="entry name" value="Winged helix-like DNA-binding domain superfamily/Winged helix DNA-binding domain"/>
    <property type="match status" value="1"/>
</dbReference>
<sequence>MKNEPAVPPYHIASVDHALRLLLLLKTKPSIRVAEAADELNVARSTAHRLLAMLVYRGFAAQNATTRAYHPGPVLIEVGMGALSKLDVRRKARPYLERLVATTGETASLQILEGNHVRFVDSVESTNAVRVASRAGVSLPAHASSGGKVLLAGMSLEAVQRLYPTERLEQVTDATNTDRATLFEELAEARAQGYSVNHGESEPGLVAVGVPLPDRTGTPVASLTIAGPTARMGPEGVNRAVEALREAARELGESLYR</sequence>
<dbReference type="GO" id="GO:0003700">
    <property type="term" value="F:DNA-binding transcription factor activity"/>
    <property type="evidence" value="ECO:0007669"/>
    <property type="project" value="TreeGrafter"/>
</dbReference>
<proteinExistence type="predicted"/>
<dbReference type="InterPro" id="IPR029016">
    <property type="entry name" value="GAF-like_dom_sf"/>
</dbReference>
<protein>
    <submittedName>
        <fullName evidence="6">DNA-binding IclR family transcriptional regulator</fullName>
    </submittedName>
</protein>
<evidence type="ECO:0000313" key="7">
    <source>
        <dbReference type="Proteomes" id="UP000649753"/>
    </source>
</evidence>
<dbReference type="PROSITE" id="PS51077">
    <property type="entry name" value="HTH_ICLR"/>
    <property type="match status" value="1"/>
</dbReference>
<keyword evidence="1" id="KW-0805">Transcription regulation</keyword>
<feature type="domain" description="HTH iclR-type" evidence="4">
    <location>
        <begin position="12"/>
        <end position="73"/>
    </location>
</feature>
<keyword evidence="3" id="KW-0804">Transcription</keyword>